<dbReference type="AlphaFoldDB" id="A0A2H0WQ90"/>
<reference evidence="3" key="1">
    <citation type="submission" date="2017-09" db="EMBL/GenBank/DDBJ databases">
        <title>Depth-based differentiation of microbial function through sediment-hosted aquifers and enrichment of novel symbionts in the deep terrestrial subsurface.</title>
        <authorList>
            <person name="Probst A.J."/>
            <person name="Ladd B."/>
            <person name="Jarett J.K."/>
            <person name="Geller-Mcgrath D.E."/>
            <person name="Sieber C.M.K."/>
            <person name="Emerson J.B."/>
            <person name="Anantharaman K."/>
            <person name="Thomas B.C."/>
            <person name="Malmstrom R."/>
            <person name="Stieglmeier M."/>
            <person name="Klingl A."/>
            <person name="Woyke T."/>
            <person name="Ryan C.M."/>
            <person name="Banfield J.F."/>
        </authorList>
    </citation>
    <scope>NUCLEOTIDE SEQUENCE [LARGE SCALE GENOMIC DNA]</scope>
</reference>
<dbReference type="EMBL" id="PEZI01000019">
    <property type="protein sequence ID" value="PIS14791.1"/>
    <property type="molecule type" value="Genomic_DNA"/>
</dbReference>
<sequence length="351" mass="39682">MASLTQTAYLARKIIKFGSIGLVFLIIFRVLYLNFKTYWKKTHPPAPPAPTTAFGKLPKLSFPEQKNLPNLTIKLENISGVLPKLADQAKVFFMPKASSNLLAWDKTKVWARSLGFSFDPQATGEFTYRFTTDTSPKTVLDVDVLTRNFTLVYDWQNDLQILSAGNPPQEDQCISSARSFLQNADVLVDDLVQGKSEVSYQKYDNGNLAKALFFSEANFALVNLFRNDIDNLKVLPPNPKQSNIYVRLSAAKDRSRSIIEIRYIHFPVSWDNFATYPLKDATSAWNSLKSGAGYVANLGNNPEGNILIRNVYLAYYDNDRHQDFLQPIIVFEGDNDFFAYVPAISDSWTVQ</sequence>
<evidence type="ECO:0000313" key="3">
    <source>
        <dbReference type="Proteomes" id="UP000230775"/>
    </source>
</evidence>
<keyword evidence="1" id="KW-0812">Transmembrane</keyword>
<comment type="caution">
    <text evidence="2">The sequence shown here is derived from an EMBL/GenBank/DDBJ whole genome shotgun (WGS) entry which is preliminary data.</text>
</comment>
<evidence type="ECO:0000313" key="2">
    <source>
        <dbReference type="EMBL" id="PIS14791.1"/>
    </source>
</evidence>
<organism evidence="2 3">
    <name type="scientific">Candidatus Shapirobacteria bacterium CG09_land_8_20_14_0_10_39_12</name>
    <dbReference type="NCBI Taxonomy" id="1974885"/>
    <lineage>
        <taxon>Bacteria</taxon>
        <taxon>Candidatus Shapironibacteriota</taxon>
    </lineage>
</organism>
<evidence type="ECO:0000256" key="1">
    <source>
        <dbReference type="SAM" id="Phobius"/>
    </source>
</evidence>
<keyword evidence="1" id="KW-1133">Transmembrane helix</keyword>
<name>A0A2H0WQ90_9BACT</name>
<keyword evidence="1" id="KW-0472">Membrane</keyword>
<proteinExistence type="predicted"/>
<gene>
    <name evidence="2" type="ORF">COT64_00770</name>
</gene>
<accession>A0A2H0WQ90</accession>
<dbReference type="Proteomes" id="UP000230775">
    <property type="component" value="Unassembled WGS sequence"/>
</dbReference>
<feature type="transmembrane region" description="Helical" evidence="1">
    <location>
        <begin position="14"/>
        <end position="32"/>
    </location>
</feature>
<protein>
    <submittedName>
        <fullName evidence="2">Uncharacterized protein</fullName>
    </submittedName>
</protein>